<dbReference type="EMBL" id="JBDODL010003521">
    <property type="protein sequence ID" value="MES1922728.1"/>
    <property type="molecule type" value="Genomic_DNA"/>
</dbReference>
<keyword evidence="2" id="KW-1185">Reference proteome</keyword>
<dbReference type="Proteomes" id="UP001439008">
    <property type="component" value="Unassembled WGS sequence"/>
</dbReference>
<evidence type="ECO:0000313" key="1">
    <source>
        <dbReference type="EMBL" id="MES1922728.1"/>
    </source>
</evidence>
<sequence>MPANVFADNVKSREAIMNPNRVYKNKIVKEWLTDVNIVDGDMMVGRYSLDMQEELLNDEDIAKSLADPSSVTFNQLFVGKVKTDPEYQSIVRILSDHNISGYTIDGFNTAITNPDVLDMMRNMKPGKEPFNTKMVDERAQVFFKSNLYSYPDFEKQYYPKINHDQSVQVRAKFANVLNKTYNKKAEEKALRVVGIDSVKTSEAYERRRQYASKLKSDIYTDLARIKDEIKANKIYRANNKYEFNKSLITKDYSILTRDVNGVNATAINMGSLK</sequence>
<name>A0ABV2ASS2_9EUKA</name>
<comment type="caution">
    <text evidence="1">The sequence shown here is derived from an EMBL/GenBank/DDBJ whole genome shotgun (WGS) entry which is preliminary data.</text>
</comment>
<feature type="non-terminal residue" evidence="1">
    <location>
        <position position="273"/>
    </location>
</feature>
<proteinExistence type="predicted"/>
<gene>
    <name evidence="1" type="ORF">MHBO_004251</name>
</gene>
<accession>A0ABV2ASS2</accession>
<protein>
    <submittedName>
        <fullName evidence="1">Uncharacterized protein</fullName>
    </submittedName>
</protein>
<reference evidence="1 2" key="1">
    <citation type="journal article" date="2024" name="BMC Biol.">
        <title>Comparative genomics of Ascetosporea gives new insight into the evolutionary basis for animal parasitism in Rhizaria.</title>
        <authorList>
            <person name="Hiltunen Thoren M."/>
            <person name="Onut-Brannstrom I."/>
            <person name="Alfjorden A."/>
            <person name="Peckova H."/>
            <person name="Swords F."/>
            <person name="Hooper C."/>
            <person name="Holzer A.S."/>
            <person name="Bass D."/>
            <person name="Burki F."/>
        </authorList>
    </citation>
    <scope>NUCLEOTIDE SEQUENCE [LARGE SCALE GENOMIC DNA]</scope>
    <source>
        <strain evidence="1">20-A016</strain>
    </source>
</reference>
<organism evidence="1 2">
    <name type="scientific">Bonamia ostreae</name>
    <dbReference type="NCBI Taxonomy" id="126728"/>
    <lineage>
        <taxon>Eukaryota</taxon>
        <taxon>Sar</taxon>
        <taxon>Rhizaria</taxon>
        <taxon>Endomyxa</taxon>
        <taxon>Ascetosporea</taxon>
        <taxon>Haplosporida</taxon>
        <taxon>Bonamia</taxon>
    </lineage>
</organism>
<evidence type="ECO:0000313" key="2">
    <source>
        <dbReference type="Proteomes" id="UP001439008"/>
    </source>
</evidence>